<accession>A0A975GMW1</accession>
<organism evidence="5 6">
    <name type="scientific">Desulfonema magnum</name>
    <dbReference type="NCBI Taxonomy" id="45655"/>
    <lineage>
        <taxon>Bacteria</taxon>
        <taxon>Pseudomonadati</taxon>
        <taxon>Thermodesulfobacteriota</taxon>
        <taxon>Desulfobacteria</taxon>
        <taxon>Desulfobacterales</taxon>
        <taxon>Desulfococcaceae</taxon>
        <taxon>Desulfonema</taxon>
    </lineage>
</organism>
<evidence type="ECO:0000313" key="5">
    <source>
        <dbReference type="EMBL" id="QTA87135.1"/>
    </source>
</evidence>
<reference evidence="5" key="1">
    <citation type="journal article" date="2021" name="Microb. Physiol.">
        <title>Proteogenomic Insights into the Physiology of Marine, Sulfate-Reducing, Filamentous Desulfonema limicola and Desulfonema magnum.</title>
        <authorList>
            <person name="Schnaars V."/>
            <person name="Wohlbrand L."/>
            <person name="Scheve S."/>
            <person name="Hinrichs C."/>
            <person name="Reinhardt R."/>
            <person name="Rabus R."/>
        </authorList>
    </citation>
    <scope>NUCLEOTIDE SEQUENCE</scope>
    <source>
        <strain evidence="5">4be13</strain>
    </source>
</reference>
<dbReference type="Gene3D" id="3.90.220.20">
    <property type="entry name" value="DNA methylase specificity domains"/>
    <property type="match status" value="2"/>
</dbReference>
<dbReference type="AlphaFoldDB" id="A0A975GMW1"/>
<keyword evidence="5" id="KW-0540">Nuclease</keyword>
<dbReference type="PANTHER" id="PTHR43140">
    <property type="entry name" value="TYPE-1 RESTRICTION ENZYME ECOKI SPECIFICITY PROTEIN"/>
    <property type="match status" value="1"/>
</dbReference>
<dbReference type="Proteomes" id="UP000663722">
    <property type="component" value="Chromosome"/>
</dbReference>
<dbReference type="GO" id="GO:0004519">
    <property type="term" value="F:endonuclease activity"/>
    <property type="evidence" value="ECO:0007669"/>
    <property type="project" value="UniProtKB-KW"/>
</dbReference>
<protein>
    <submittedName>
        <fullName evidence="5">Restriction endonuclease, type I</fullName>
    </submittedName>
</protein>
<gene>
    <name evidence="5" type="ORF">dnm_031630</name>
</gene>
<evidence type="ECO:0000313" key="6">
    <source>
        <dbReference type="Proteomes" id="UP000663722"/>
    </source>
</evidence>
<sequence>MNILLNNFKQLTTTPQNAEQLKKLVLQLAVQGKLTEEWRKQHPDVEPASALLERIRTEKERLIKEKKIKRQKSLPEITEEEKPFELPKEWEWCRLGKYALNRDGERIPLSKKDRELRQGEYDYYGASGVIDKIDDFLYEGEFLLIGEDGANLVARSTPIAFIAKGKFWVNNHAHILECIKETSIAYLTSFFNAIDLKPFITGGFQPKLSQGNLNKIPIAIPNFLEQKAIVEKVESLFAKIDRLHELAQKKAETRQKAASAVFGGINNATNEEDLQATWQLLKKNFSQVSQTREGVKQLRQSILQLAVQGRLTVNWRKQNPDVEPASELLGRIRAEKERLIKEKKIKRQKPLPEITEEEKLFDLPVGWEWCRIGKLCDMIYGSSLTKSQCIPNGKYPVYGSNGIVGHYNEYLTEKRAIIVGRKGSSGALNISEYPSWTTDVAYYIEESDNIDFTFFYYLLKSLNLEKMGKGIKPGLNRNEFYEVIAVLPPLPEQQAIVKKVNQLMSWCDELEKKIEERETLHEKIMHAVVKQAI</sequence>
<dbReference type="REBASE" id="468773">
    <property type="entry name" value="S.Dma2077ORF31620P"/>
</dbReference>
<evidence type="ECO:0000256" key="1">
    <source>
        <dbReference type="ARBA" id="ARBA00010923"/>
    </source>
</evidence>
<dbReference type="InterPro" id="IPR000055">
    <property type="entry name" value="Restrct_endonuc_typeI_TRD"/>
</dbReference>
<feature type="domain" description="Type I restriction modification DNA specificity" evidence="4">
    <location>
        <begin position="88"/>
        <end position="243"/>
    </location>
</feature>
<dbReference type="InterPro" id="IPR051212">
    <property type="entry name" value="Type-I_RE_S_subunit"/>
</dbReference>
<dbReference type="InterPro" id="IPR044946">
    <property type="entry name" value="Restrct_endonuc_typeI_TRD_sf"/>
</dbReference>
<dbReference type="KEGG" id="dmm:dnm_031630"/>
<dbReference type="GO" id="GO:0009307">
    <property type="term" value="P:DNA restriction-modification system"/>
    <property type="evidence" value="ECO:0007669"/>
    <property type="project" value="UniProtKB-KW"/>
</dbReference>
<dbReference type="PANTHER" id="PTHR43140:SF1">
    <property type="entry name" value="TYPE I RESTRICTION ENZYME ECOKI SPECIFICITY SUBUNIT"/>
    <property type="match status" value="1"/>
</dbReference>
<name>A0A975GMW1_9BACT</name>
<dbReference type="SUPFAM" id="SSF116734">
    <property type="entry name" value="DNA methylase specificity domain"/>
    <property type="match status" value="2"/>
</dbReference>
<feature type="domain" description="Type I restriction modification DNA specificity" evidence="4">
    <location>
        <begin position="364"/>
        <end position="516"/>
    </location>
</feature>
<proteinExistence type="inferred from homology"/>
<evidence type="ECO:0000256" key="3">
    <source>
        <dbReference type="ARBA" id="ARBA00023125"/>
    </source>
</evidence>
<comment type="similarity">
    <text evidence="1">Belongs to the type-I restriction system S methylase family.</text>
</comment>
<dbReference type="CDD" id="cd17267">
    <property type="entry name" value="RMtype1_S_EcoAO83I-TRD1-CR1_like"/>
    <property type="match status" value="1"/>
</dbReference>
<dbReference type="EMBL" id="CP061800">
    <property type="protein sequence ID" value="QTA87135.1"/>
    <property type="molecule type" value="Genomic_DNA"/>
</dbReference>
<keyword evidence="5" id="KW-0255">Endonuclease</keyword>
<evidence type="ECO:0000256" key="2">
    <source>
        <dbReference type="ARBA" id="ARBA00022747"/>
    </source>
</evidence>
<keyword evidence="5" id="KW-0378">Hydrolase</keyword>
<keyword evidence="3" id="KW-0238">DNA-binding</keyword>
<keyword evidence="2" id="KW-0680">Restriction system</keyword>
<keyword evidence="6" id="KW-1185">Reference proteome</keyword>
<dbReference type="CDD" id="cd17262">
    <property type="entry name" value="RMtype1_S_Aco12261I-TRD2-CR2"/>
    <property type="match status" value="1"/>
</dbReference>
<dbReference type="GO" id="GO:0003677">
    <property type="term" value="F:DNA binding"/>
    <property type="evidence" value="ECO:0007669"/>
    <property type="project" value="UniProtKB-KW"/>
</dbReference>
<dbReference type="Pfam" id="PF01420">
    <property type="entry name" value="Methylase_S"/>
    <property type="match status" value="2"/>
</dbReference>
<evidence type="ECO:0000259" key="4">
    <source>
        <dbReference type="Pfam" id="PF01420"/>
    </source>
</evidence>